<evidence type="ECO:0000313" key="1">
    <source>
        <dbReference type="EMBL" id="PON72516.1"/>
    </source>
</evidence>
<proteinExistence type="predicted"/>
<accession>A0A2P5DGY0</accession>
<sequence length="52" mass="5547">MEFRSRNSTKVPHRGLLELVKSGKLEASDVGGEMRWLGSASSGIVADKSSGK</sequence>
<comment type="caution">
    <text evidence="1">The sequence shown here is derived from an EMBL/GenBank/DDBJ whole genome shotgun (WGS) entry which is preliminary data.</text>
</comment>
<keyword evidence="2" id="KW-1185">Reference proteome</keyword>
<evidence type="ECO:0000313" key="2">
    <source>
        <dbReference type="Proteomes" id="UP000237105"/>
    </source>
</evidence>
<organism evidence="1 2">
    <name type="scientific">Parasponia andersonii</name>
    <name type="common">Sponia andersonii</name>
    <dbReference type="NCBI Taxonomy" id="3476"/>
    <lineage>
        <taxon>Eukaryota</taxon>
        <taxon>Viridiplantae</taxon>
        <taxon>Streptophyta</taxon>
        <taxon>Embryophyta</taxon>
        <taxon>Tracheophyta</taxon>
        <taxon>Spermatophyta</taxon>
        <taxon>Magnoliopsida</taxon>
        <taxon>eudicotyledons</taxon>
        <taxon>Gunneridae</taxon>
        <taxon>Pentapetalae</taxon>
        <taxon>rosids</taxon>
        <taxon>fabids</taxon>
        <taxon>Rosales</taxon>
        <taxon>Cannabaceae</taxon>
        <taxon>Parasponia</taxon>
    </lineage>
</organism>
<dbReference type="Proteomes" id="UP000237105">
    <property type="component" value="Unassembled WGS sequence"/>
</dbReference>
<name>A0A2P5DGY0_PARAD</name>
<reference evidence="2" key="1">
    <citation type="submission" date="2016-06" db="EMBL/GenBank/DDBJ databases">
        <title>Parallel loss of symbiosis genes in relatives of nitrogen-fixing non-legume Parasponia.</title>
        <authorList>
            <person name="Van Velzen R."/>
            <person name="Holmer R."/>
            <person name="Bu F."/>
            <person name="Rutten L."/>
            <person name="Van Zeijl A."/>
            <person name="Liu W."/>
            <person name="Santuari L."/>
            <person name="Cao Q."/>
            <person name="Sharma T."/>
            <person name="Shen D."/>
            <person name="Roswanjaya Y."/>
            <person name="Wardhani T."/>
            <person name="Kalhor M.S."/>
            <person name="Jansen J."/>
            <person name="Van den Hoogen J."/>
            <person name="Gungor B."/>
            <person name="Hartog M."/>
            <person name="Hontelez J."/>
            <person name="Verver J."/>
            <person name="Yang W.-C."/>
            <person name="Schijlen E."/>
            <person name="Repin R."/>
            <person name="Schilthuizen M."/>
            <person name="Schranz E."/>
            <person name="Heidstra R."/>
            <person name="Miyata K."/>
            <person name="Fedorova E."/>
            <person name="Kohlen W."/>
            <person name="Bisseling T."/>
            <person name="Smit S."/>
            <person name="Geurts R."/>
        </authorList>
    </citation>
    <scope>NUCLEOTIDE SEQUENCE [LARGE SCALE GENOMIC DNA]</scope>
    <source>
        <strain evidence="2">cv. WU1-14</strain>
    </source>
</reference>
<gene>
    <name evidence="1" type="ORF">PanWU01x14_065510</name>
</gene>
<dbReference type="EMBL" id="JXTB01000039">
    <property type="protein sequence ID" value="PON72516.1"/>
    <property type="molecule type" value="Genomic_DNA"/>
</dbReference>
<dbReference type="AlphaFoldDB" id="A0A2P5DGY0"/>
<feature type="non-terminal residue" evidence="1">
    <location>
        <position position="52"/>
    </location>
</feature>
<protein>
    <submittedName>
        <fullName evidence="1">Uncharacterized protein</fullName>
    </submittedName>
</protein>